<accession>U9TVM9</accession>
<dbReference type="EMBL" id="KI285144">
    <property type="protein sequence ID" value="ESA12234.1"/>
    <property type="molecule type" value="Genomic_DNA"/>
</dbReference>
<organism evidence="1">
    <name type="scientific">Rhizophagus irregularis (strain DAOM 181602 / DAOM 197198 / MUCL 43194)</name>
    <name type="common">Arbuscular mycorrhizal fungus</name>
    <name type="synonym">Glomus intraradices</name>
    <dbReference type="NCBI Taxonomy" id="747089"/>
    <lineage>
        <taxon>Eukaryota</taxon>
        <taxon>Fungi</taxon>
        <taxon>Fungi incertae sedis</taxon>
        <taxon>Mucoromycota</taxon>
        <taxon>Glomeromycotina</taxon>
        <taxon>Glomeromycetes</taxon>
        <taxon>Glomerales</taxon>
        <taxon>Glomeraceae</taxon>
        <taxon>Rhizophagus</taxon>
    </lineage>
</organism>
<proteinExistence type="predicted"/>
<dbReference type="HOGENOM" id="CLU_2706105_0_0_1"/>
<protein>
    <submittedName>
        <fullName evidence="1">Uncharacterized protein</fullName>
    </submittedName>
</protein>
<gene>
    <name evidence="1" type="ORF">GLOINDRAFT_27373</name>
</gene>
<evidence type="ECO:0000313" key="1">
    <source>
        <dbReference type="EMBL" id="ESA12234.1"/>
    </source>
</evidence>
<reference evidence="1" key="1">
    <citation type="submission" date="2013-07" db="EMBL/GenBank/DDBJ databases">
        <title>The genome of an arbuscular mycorrhizal fungus provides insights into the evolution of the oldest plant symbiosis.</title>
        <authorList>
            <consortium name="DOE Joint Genome Institute"/>
            <person name="Tisserant E."/>
            <person name="Malbreil M."/>
            <person name="Kuo A."/>
            <person name="Kohler A."/>
            <person name="Symeonidi A."/>
            <person name="Balestrini R."/>
            <person name="Charron P."/>
            <person name="Duensing N."/>
            <person name="Frei-dit-Frey N."/>
            <person name="Gianinazzi-Pearson V."/>
            <person name="Gilbert B."/>
            <person name="Handa Y."/>
            <person name="Hijri M."/>
            <person name="Kaul R."/>
            <person name="Kawaguchi M."/>
            <person name="Krajinski F."/>
            <person name="Lammers P."/>
            <person name="Lapierre D."/>
            <person name="Masclaux F.G."/>
            <person name="Murat C."/>
            <person name="Morin E."/>
            <person name="Ndikumana S."/>
            <person name="Pagni M."/>
            <person name="Petitpierre D."/>
            <person name="Requena N."/>
            <person name="Rosikiewicz P."/>
            <person name="Riley R."/>
            <person name="Saito K."/>
            <person name="San Clemente H."/>
            <person name="Shapiro H."/>
            <person name="van Tuinen D."/>
            <person name="Becard G."/>
            <person name="Bonfante P."/>
            <person name="Paszkowski U."/>
            <person name="Shachar-Hill Y."/>
            <person name="Young J.P."/>
            <person name="Sanders I.R."/>
            <person name="Henrissat B."/>
            <person name="Rensing S.A."/>
            <person name="Grigoriev I.V."/>
            <person name="Corradi N."/>
            <person name="Roux C."/>
            <person name="Martin F."/>
        </authorList>
    </citation>
    <scope>NUCLEOTIDE SEQUENCE</scope>
    <source>
        <strain evidence="1">DAOM 197198</strain>
    </source>
</reference>
<sequence length="73" mass="8736">MDNILVVMITSYKSVRSIFSLGQSFLYSLGQIDKYHFMFLQVRERMCTWLRLLIRFKGFMREISRIEAVTLAH</sequence>
<dbReference type="AlphaFoldDB" id="U9TVM9"/>
<name>U9TVM9_RHIID</name>